<evidence type="ECO:0000256" key="1">
    <source>
        <dbReference type="SAM" id="Phobius"/>
    </source>
</evidence>
<keyword evidence="1" id="KW-0472">Membrane</keyword>
<dbReference type="AlphaFoldDB" id="A0A228HLS0"/>
<organism evidence="2 3">
    <name type="scientific">Burkholderia aenigmatica</name>
    <dbReference type="NCBI Taxonomy" id="2015348"/>
    <lineage>
        <taxon>Bacteria</taxon>
        <taxon>Pseudomonadati</taxon>
        <taxon>Pseudomonadota</taxon>
        <taxon>Betaproteobacteria</taxon>
        <taxon>Burkholderiales</taxon>
        <taxon>Burkholderiaceae</taxon>
        <taxon>Burkholderia</taxon>
        <taxon>Burkholderia cepacia complex</taxon>
    </lineage>
</organism>
<keyword evidence="1" id="KW-0812">Transmembrane</keyword>
<evidence type="ECO:0000313" key="3">
    <source>
        <dbReference type="Proteomes" id="UP000214600"/>
    </source>
</evidence>
<protein>
    <submittedName>
        <fullName evidence="2">Uncharacterized protein</fullName>
    </submittedName>
</protein>
<gene>
    <name evidence="2" type="ORF">CFB84_42340</name>
</gene>
<dbReference type="EMBL" id="NKFA01000044">
    <property type="protein sequence ID" value="OXI31143.1"/>
    <property type="molecule type" value="Genomic_DNA"/>
</dbReference>
<feature type="transmembrane region" description="Helical" evidence="1">
    <location>
        <begin position="69"/>
        <end position="89"/>
    </location>
</feature>
<feature type="transmembrane region" description="Helical" evidence="1">
    <location>
        <begin position="39"/>
        <end position="62"/>
    </location>
</feature>
<evidence type="ECO:0000313" key="2">
    <source>
        <dbReference type="EMBL" id="OXI31143.1"/>
    </source>
</evidence>
<accession>A0A228HLS0</accession>
<sequence length="102" mass="11008">MHLLTSFLAGAFLCNCIPHLVAGLQGRPFPTPFATPRGVGLSSPLVNFLWGAFNLAVGLLRFERFPISLGLNPDCAAMALGALLLGIYLSRHFGKVRREAGW</sequence>
<reference evidence="2 3" key="2">
    <citation type="submission" date="2017-08" db="EMBL/GenBank/DDBJ databases">
        <title>WGS of novel Burkholderia cepaca complex species.</title>
        <authorList>
            <person name="Lipuma J."/>
            <person name="Spilker T."/>
        </authorList>
    </citation>
    <scope>NUCLEOTIDE SEQUENCE [LARGE SCALE GENOMIC DNA]</scope>
    <source>
        <strain evidence="2 3">AU17325</strain>
    </source>
</reference>
<dbReference type="OrthoDB" id="963535at2"/>
<name>A0A228HLS0_9BURK</name>
<reference evidence="3" key="1">
    <citation type="submission" date="2017-06" db="EMBL/GenBank/DDBJ databases">
        <authorList>
            <person name="LiPuma J."/>
            <person name="Spilker T."/>
        </authorList>
    </citation>
    <scope>NUCLEOTIDE SEQUENCE [LARGE SCALE GENOMIC DNA]</scope>
    <source>
        <strain evidence="3">AU17325</strain>
    </source>
</reference>
<dbReference type="Proteomes" id="UP000214600">
    <property type="component" value="Unassembled WGS sequence"/>
</dbReference>
<keyword evidence="1" id="KW-1133">Transmembrane helix</keyword>
<proteinExistence type="predicted"/>
<comment type="caution">
    <text evidence="2">The sequence shown here is derived from an EMBL/GenBank/DDBJ whole genome shotgun (WGS) entry which is preliminary data.</text>
</comment>